<dbReference type="InterPro" id="IPR010044">
    <property type="entry name" value="MTAP"/>
</dbReference>
<evidence type="ECO:0000313" key="5">
    <source>
        <dbReference type="Proteomes" id="UP000192569"/>
    </source>
</evidence>
<keyword evidence="5" id="KW-1185">Reference proteome</keyword>
<dbReference type="RefSeq" id="WP_084665787.1">
    <property type="nucleotide sequence ID" value="NZ_LT838272.1"/>
</dbReference>
<dbReference type="AlphaFoldDB" id="A0A1W1VZH0"/>
<feature type="domain" description="Nucleoside phosphorylase" evidence="3">
    <location>
        <begin position="67"/>
        <end position="256"/>
    </location>
</feature>
<keyword evidence="1" id="KW-0328">Glycosyltransferase</keyword>
<reference evidence="4 5" key="1">
    <citation type="submission" date="2017-04" db="EMBL/GenBank/DDBJ databases">
        <authorList>
            <person name="Afonso C.L."/>
            <person name="Miller P.J."/>
            <person name="Scott M.A."/>
            <person name="Spackman E."/>
            <person name="Goraichik I."/>
            <person name="Dimitrov K.M."/>
            <person name="Suarez D.L."/>
            <person name="Swayne D.E."/>
        </authorList>
    </citation>
    <scope>NUCLEOTIDE SEQUENCE [LARGE SCALE GENOMIC DNA]</scope>
    <source>
        <strain evidence="4 5">ToBE</strain>
    </source>
</reference>
<evidence type="ECO:0000259" key="3">
    <source>
        <dbReference type="Pfam" id="PF01048"/>
    </source>
</evidence>
<protein>
    <submittedName>
        <fullName evidence="4">5'-methylthioadenosine phosphorylase</fullName>
    </submittedName>
</protein>
<evidence type="ECO:0000256" key="2">
    <source>
        <dbReference type="ARBA" id="ARBA00022679"/>
    </source>
</evidence>
<dbReference type="Gene3D" id="3.40.50.1580">
    <property type="entry name" value="Nucleoside phosphorylase domain"/>
    <property type="match status" value="1"/>
</dbReference>
<dbReference type="GO" id="GO:0005829">
    <property type="term" value="C:cytosol"/>
    <property type="evidence" value="ECO:0007669"/>
    <property type="project" value="TreeGrafter"/>
</dbReference>
<dbReference type="Pfam" id="PF01048">
    <property type="entry name" value="PNP_UDP_1"/>
    <property type="match status" value="1"/>
</dbReference>
<proteinExistence type="predicted"/>
<organism evidence="4 5">
    <name type="scientific">Thermanaeromonas toyohensis ToBE</name>
    <dbReference type="NCBI Taxonomy" id="698762"/>
    <lineage>
        <taxon>Bacteria</taxon>
        <taxon>Bacillati</taxon>
        <taxon>Bacillota</taxon>
        <taxon>Clostridia</taxon>
        <taxon>Neomoorellales</taxon>
        <taxon>Neomoorellaceae</taxon>
        <taxon>Thermanaeromonas</taxon>
    </lineage>
</organism>
<dbReference type="InterPro" id="IPR035994">
    <property type="entry name" value="Nucleoside_phosphorylase_sf"/>
</dbReference>
<evidence type="ECO:0000313" key="4">
    <source>
        <dbReference type="EMBL" id="SMB98254.1"/>
    </source>
</evidence>
<name>A0A1W1VZH0_9FIRM</name>
<sequence>MLKEQEIPQVPLAFIGGSGTFSLDLPEDLGLPGVEVLGRELVYSTPFGPSPPFKLFSLPTTPPRLVLTVKMHGRMPGIPWGEASRRLFWVLNKAGVKKVIAEGGVGSINPLLDPLDIVIPTDYIDFSLRRHITLSEDYLLIMRQPLCPSLRFTLLRVAKEMPLNRVFGRGVYLVTEGRHFESEAEIRVFRQWGADIVGQTLCPEVYLAREIGACYAGIYLVVNYAEGVVKPWEHKVLKDIFFKQAEPFARIIFRALAEAPLEDTCECQNLRKETLLRPENIGRGRPK</sequence>
<evidence type="ECO:0000256" key="1">
    <source>
        <dbReference type="ARBA" id="ARBA00022676"/>
    </source>
</evidence>
<accession>A0A1W1VZH0</accession>
<dbReference type="CDD" id="cd09010">
    <property type="entry name" value="MTAP_SsMTAPII_like_MTIP"/>
    <property type="match status" value="1"/>
</dbReference>
<keyword evidence="2" id="KW-0808">Transferase</keyword>
<dbReference type="GO" id="GO:0017061">
    <property type="term" value="F:S-methyl-5-thioadenosine phosphorylase activity"/>
    <property type="evidence" value="ECO:0007669"/>
    <property type="project" value="InterPro"/>
</dbReference>
<dbReference type="InterPro" id="IPR000845">
    <property type="entry name" value="Nucleoside_phosphorylase_d"/>
</dbReference>
<gene>
    <name evidence="4" type="ORF">SAMN00808754_2228</name>
</gene>
<dbReference type="GO" id="GO:0019509">
    <property type="term" value="P:L-methionine salvage from methylthioadenosine"/>
    <property type="evidence" value="ECO:0007669"/>
    <property type="project" value="TreeGrafter"/>
</dbReference>
<dbReference type="OrthoDB" id="1523230at2"/>
<dbReference type="STRING" id="698762.SAMN00808754_2228"/>
<dbReference type="EMBL" id="LT838272">
    <property type="protein sequence ID" value="SMB98254.1"/>
    <property type="molecule type" value="Genomic_DNA"/>
</dbReference>
<dbReference type="SUPFAM" id="SSF53167">
    <property type="entry name" value="Purine and uridine phosphorylases"/>
    <property type="match status" value="1"/>
</dbReference>
<dbReference type="Proteomes" id="UP000192569">
    <property type="component" value="Chromosome I"/>
</dbReference>
<dbReference type="PANTHER" id="PTHR42679">
    <property type="entry name" value="S-METHYL-5'-THIOADENOSINE PHOSPHORYLASE"/>
    <property type="match status" value="1"/>
</dbReference>
<dbReference type="GO" id="GO:0009116">
    <property type="term" value="P:nucleoside metabolic process"/>
    <property type="evidence" value="ECO:0007669"/>
    <property type="project" value="InterPro"/>
</dbReference>
<dbReference type="PANTHER" id="PTHR42679:SF2">
    <property type="entry name" value="S-METHYL-5'-THIOADENOSINE PHOSPHORYLASE"/>
    <property type="match status" value="1"/>
</dbReference>